<comment type="catalytic activity">
    <reaction evidence="8">
        <text>adenosine + phosphate = alpha-D-ribose 1-phosphate + adenine</text>
        <dbReference type="Rhea" id="RHEA:27642"/>
        <dbReference type="ChEBI" id="CHEBI:16335"/>
        <dbReference type="ChEBI" id="CHEBI:16708"/>
        <dbReference type="ChEBI" id="CHEBI:43474"/>
        <dbReference type="ChEBI" id="CHEBI:57720"/>
        <dbReference type="EC" id="2.4.2.1"/>
    </reaction>
    <physiologicalReaction direction="left-to-right" evidence="8">
        <dbReference type="Rhea" id="RHEA:27643"/>
    </physiologicalReaction>
</comment>
<evidence type="ECO:0000256" key="8">
    <source>
        <dbReference type="ARBA" id="ARBA00048968"/>
    </source>
</evidence>
<evidence type="ECO:0000256" key="4">
    <source>
        <dbReference type="ARBA" id="ARBA00022723"/>
    </source>
</evidence>
<dbReference type="GO" id="GO:0005507">
    <property type="term" value="F:copper ion binding"/>
    <property type="evidence" value="ECO:0007669"/>
    <property type="project" value="TreeGrafter"/>
</dbReference>
<dbReference type="AlphaFoldDB" id="T1BRU0"/>
<evidence type="ECO:0000256" key="7">
    <source>
        <dbReference type="ARBA" id="ARBA00047989"/>
    </source>
</evidence>
<dbReference type="CDD" id="cd16833">
    <property type="entry name" value="YfiH"/>
    <property type="match status" value="1"/>
</dbReference>
<comment type="caution">
    <text evidence="10">The sequence shown here is derived from an EMBL/GenBank/DDBJ whole genome shotgun (WGS) entry which is preliminary data.</text>
</comment>
<evidence type="ECO:0000256" key="5">
    <source>
        <dbReference type="ARBA" id="ARBA00022801"/>
    </source>
</evidence>
<dbReference type="PANTHER" id="PTHR30616">
    <property type="entry name" value="UNCHARACTERIZED PROTEIN YFIH"/>
    <property type="match status" value="1"/>
</dbReference>
<dbReference type="GO" id="GO:0017061">
    <property type="term" value="F:S-methyl-5-thioadenosine phosphorylase activity"/>
    <property type="evidence" value="ECO:0007669"/>
    <property type="project" value="UniProtKB-EC"/>
</dbReference>
<dbReference type="InterPro" id="IPR003730">
    <property type="entry name" value="Cu_polyphenol_OxRdtase"/>
</dbReference>
<keyword evidence="5" id="KW-0378">Hydrolase</keyword>
<dbReference type="EMBL" id="AUZX01004271">
    <property type="protein sequence ID" value="EQD71293.1"/>
    <property type="molecule type" value="Genomic_DNA"/>
</dbReference>
<comment type="catalytic activity">
    <reaction evidence="1">
        <text>inosine + phosphate = alpha-D-ribose 1-phosphate + hypoxanthine</text>
        <dbReference type="Rhea" id="RHEA:27646"/>
        <dbReference type="ChEBI" id="CHEBI:17368"/>
        <dbReference type="ChEBI" id="CHEBI:17596"/>
        <dbReference type="ChEBI" id="CHEBI:43474"/>
        <dbReference type="ChEBI" id="CHEBI:57720"/>
        <dbReference type="EC" id="2.4.2.1"/>
    </reaction>
    <physiologicalReaction direction="left-to-right" evidence="1">
        <dbReference type="Rhea" id="RHEA:27647"/>
    </physiologicalReaction>
</comment>
<comment type="similarity">
    <text evidence="2">Belongs to the purine nucleoside phosphorylase YfiH/LACC1 family.</text>
</comment>
<reference evidence="10" key="1">
    <citation type="submission" date="2013-08" db="EMBL/GenBank/DDBJ databases">
        <authorList>
            <person name="Mendez C."/>
            <person name="Richter M."/>
            <person name="Ferrer M."/>
            <person name="Sanchez J."/>
        </authorList>
    </citation>
    <scope>NUCLEOTIDE SEQUENCE</scope>
</reference>
<comment type="catalytic activity">
    <reaction evidence="7">
        <text>adenosine + H2O + H(+) = inosine + NH4(+)</text>
        <dbReference type="Rhea" id="RHEA:24408"/>
        <dbReference type="ChEBI" id="CHEBI:15377"/>
        <dbReference type="ChEBI" id="CHEBI:15378"/>
        <dbReference type="ChEBI" id="CHEBI:16335"/>
        <dbReference type="ChEBI" id="CHEBI:17596"/>
        <dbReference type="ChEBI" id="CHEBI:28938"/>
        <dbReference type="EC" id="3.5.4.4"/>
    </reaction>
    <physiologicalReaction direction="left-to-right" evidence="7">
        <dbReference type="Rhea" id="RHEA:24409"/>
    </physiologicalReaction>
</comment>
<keyword evidence="4" id="KW-0479">Metal-binding</keyword>
<accession>T1BRU0</accession>
<name>T1BRU0_9ZZZZ</name>
<evidence type="ECO:0000256" key="6">
    <source>
        <dbReference type="ARBA" id="ARBA00022833"/>
    </source>
</evidence>
<sequence>MLESTLRALGAPAAQVLAWLGPAIGPQHFEVGEEVRAAFTRTDPGAAAAFTANARGRWQCDLYALARRRLRALGVTSLYGGGWCTYADPQRFFSYRRDGRCGRMAALIWRT</sequence>
<keyword evidence="6" id="KW-0862">Zinc</keyword>
<reference evidence="10" key="2">
    <citation type="journal article" date="2014" name="ISME J.">
        <title>Microbial stratification in low pH oxic and suboxic macroscopic growths along an acid mine drainage.</title>
        <authorList>
            <person name="Mendez-Garcia C."/>
            <person name="Mesa V."/>
            <person name="Sprenger R.R."/>
            <person name="Richter M."/>
            <person name="Diez M.S."/>
            <person name="Solano J."/>
            <person name="Bargiela R."/>
            <person name="Golyshina O.V."/>
            <person name="Manteca A."/>
            <person name="Ramos J.L."/>
            <person name="Gallego J.R."/>
            <person name="Llorente I."/>
            <person name="Martins Dos Santos V.A."/>
            <person name="Jensen O.N."/>
            <person name="Pelaez A.I."/>
            <person name="Sanchez J."/>
            <person name="Ferrer M."/>
        </authorList>
    </citation>
    <scope>NUCLEOTIDE SEQUENCE</scope>
</reference>
<evidence type="ECO:0000256" key="3">
    <source>
        <dbReference type="ARBA" id="ARBA00022679"/>
    </source>
</evidence>
<keyword evidence="3" id="KW-0808">Transferase</keyword>
<evidence type="ECO:0000256" key="9">
    <source>
        <dbReference type="ARBA" id="ARBA00049893"/>
    </source>
</evidence>
<protein>
    <submittedName>
        <fullName evidence="10">Multi-copper polyphenol oxidoreductase, laccase</fullName>
    </submittedName>
</protein>
<dbReference type="InterPro" id="IPR011324">
    <property type="entry name" value="Cytotoxic_necrot_fac-like_cat"/>
</dbReference>
<evidence type="ECO:0000256" key="2">
    <source>
        <dbReference type="ARBA" id="ARBA00007353"/>
    </source>
</evidence>
<comment type="catalytic activity">
    <reaction evidence="9">
        <text>S-methyl-5'-thioadenosine + phosphate = 5-(methylsulfanyl)-alpha-D-ribose 1-phosphate + adenine</text>
        <dbReference type="Rhea" id="RHEA:11852"/>
        <dbReference type="ChEBI" id="CHEBI:16708"/>
        <dbReference type="ChEBI" id="CHEBI:17509"/>
        <dbReference type="ChEBI" id="CHEBI:43474"/>
        <dbReference type="ChEBI" id="CHEBI:58533"/>
        <dbReference type="EC" id="2.4.2.28"/>
    </reaction>
    <physiologicalReaction direction="left-to-right" evidence="9">
        <dbReference type="Rhea" id="RHEA:11853"/>
    </physiologicalReaction>
</comment>
<proteinExistence type="inferred from homology"/>
<organism evidence="10">
    <name type="scientific">mine drainage metagenome</name>
    <dbReference type="NCBI Taxonomy" id="410659"/>
    <lineage>
        <taxon>unclassified sequences</taxon>
        <taxon>metagenomes</taxon>
        <taxon>ecological metagenomes</taxon>
    </lineage>
</organism>
<dbReference type="GO" id="GO:0016787">
    <property type="term" value="F:hydrolase activity"/>
    <property type="evidence" value="ECO:0007669"/>
    <property type="project" value="UniProtKB-KW"/>
</dbReference>
<dbReference type="SUPFAM" id="SSF64438">
    <property type="entry name" value="CNF1/YfiH-like putative cysteine hydrolases"/>
    <property type="match status" value="1"/>
</dbReference>
<gene>
    <name evidence="10" type="ORF">B1A_05857</name>
</gene>
<dbReference type="PANTHER" id="PTHR30616:SF2">
    <property type="entry name" value="PURINE NUCLEOSIDE PHOSPHORYLASE LACC1"/>
    <property type="match status" value="1"/>
</dbReference>
<dbReference type="Pfam" id="PF02578">
    <property type="entry name" value="Cu-oxidase_4"/>
    <property type="match status" value="1"/>
</dbReference>
<evidence type="ECO:0000256" key="1">
    <source>
        <dbReference type="ARBA" id="ARBA00000553"/>
    </source>
</evidence>
<evidence type="ECO:0000313" key="10">
    <source>
        <dbReference type="EMBL" id="EQD71293.1"/>
    </source>
</evidence>
<dbReference type="InterPro" id="IPR038371">
    <property type="entry name" value="Cu_polyphenol_OxRdtase_sf"/>
</dbReference>
<dbReference type="Gene3D" id="3.60.140.10">
    <property type="entry name" value="CNF1/YfiH-like putative cysteine hydrolases"/>
    <property type="match status" value="1"/>
</dbReference>